<keyword evidence="3" id="KW-1185">Reference proteome</keyword>
<feature type="transmembrane region" description="Helical" evidence="1">
    <location>
        <begin position="21"/>
        <end position="39"/>
    </location>
</feature>
<dbReference type="EMBL" id="BBMT01000004">
    <property type="protein sequence ID" value="GAL33924.1"/>
    <property type="molecule type" value="Genomic_DNA"/>
</dbReference>
<keyword evidence="1" id="KW-1133">Transmembrane helix</keyword>
<proteinExistence type="predicted"/>
<reference evidence="2 3" key="1">
    <citation type="submission" date="2014-09" db="EMBL/GenBank/DDBJ databases">
        <title>Vibrio maritimus JCM 19240. (C210) whole genome shotgun sequence.</title>
        <authorList>
            <person name="Sawabe T."/>
            <person name="Meirelles P."/>
            <person name="Nakanishi M."/>
            <person name="Sayaka M."/>
            <person name="Hattori M."/>
            <person name="Ohkuma M."/>
        </authorList>
    </citation>
    <scope>NUCLEOTIDE SEQUENCE [LARGE SCALE GENOMIC DNA]</scope>
    <source>
        <strain evidence="2 3">JCM 19240</strain>
    </source>
</reference>
<keyword evidence="1" id="KW-0812">Transmembrane</keyword>
<comment type="caution">
    <text evidence="2">The sequence shown here is derived from an EMBL/GenBank/DDBJ whole genome shotgun (WGS) entry which is preliminary data.</text>
</comment>
<gene>
    <name evidence="2" type="ORF">JCM19240_832</name>
</gene>
<accession>A0A090T5A0</accession>
<sequence length="78" mass="8791">MMGVMMIGAAFKPQWRQSIMLYSAIEKGFMVLLLVTNLGNPHINGFVLAGVMDTVVVLWTLGYWWEQKRATDAAMAIR</sequence>
<evidence type="ECO:0000313" key="2">
    <source>
        <dbReference type="EMBL" id="GAL33924.1"/>
    </source>
</evidence>
<name>A0A090T5A0_9VIBR</name>
<dbReference type="Proteomes" id="UP000029224">
    <property type="component" value="Unassembled WGS sequence"/>
</dbReference>
<protein>
    <recommendedName>
        <fullName evidence="4">Arginine/ornithine antiporter ArcD</fullName>
    </recommendedName>
</protein>
<evidence type="ECO:0000256" key="1">
    <source>
        <dbReference type="SAM" id="Phobius"/>
    </source>
</evidence>
<organism evidence="2 3">
    <name type="scientific">Vibrio maritimus</name>
    <dbReference type="NCBI Taxonomy" id="990268"/>
    <lineage>
        <taxon>Bacteria</taxon>
        <taxon>Pseudomonadati</taxon>
        <taxon>Pseudomonadota</taxon>
        <taxon>Gammaproteobacteria</taxon>
        <taxon>Vibrionales</taxon>
        <taxon>Vibrionaceae</taxon>
        <taxon>Vibrio</taxon>
    </lineage>
</organism>
<dbReference type="AlphaFoldDB" id="A0A090T5A0"/>
<reference evidence="2 3" key="2">
    <citation type="submission" date="2014-09" db="EMBL/GenBank/DDBJ databases">
        <authorList>
            <consortium name="NBRP consortium"/>
            <person name="Sawabe T."/>
            <person name="Meirelles P."/>
            <person name="Nakanishi M."/>
            <person name="Sayaka M."/>
            <person name="Hattori M."/>
            <person name="Ohkuma M."/>
        </authorList>
    </citation>
    <scope>NUCLEOTIDE SEQUENCE [LARGE SCALE GENOMIC DNA]</scope>
    <source>
        <strain evidence="2 3">JCM 19240</strain>
    </source>
</reference>
<evidence type="ECO:0008006" key="4">
    <source>
        <dbReference type="Google" id="ProtNLM"/>
    </source>
</evidence>
<feature type="transmembrane region" description="Helical" evidence="1">
    <location>
        <begin position="45"/>
        <end position="65"/>
    </location>
</feature>
<evidence type="ECO:0000313" key="3">
    <source>
        <dbReference type="Proteomes" id="UP000029224"/>
    </source>
</evidence>
<keyword evidence="1" id="KW-0472">Membrane</keyword>